<organism evidence="14 15">
    <name type="scientific">Sphingomonas carotinifaciens</name>
    <dbReference type="NCBI Taxonomy" id="1166323"/>
    <lineage>
        <taxon>Bacteria</taxon>
        <taxon>Pseudomonadati</taxon>
        <taxon>Pseudomonadota</taxon>
        <taxon>Alphaproteobacteria</taxon>
        <taxon>Sphingomonadales</taxon>
        <taxon>Sphingomonadaceae</taxon>
        <taxon>Sphingomonas</taxon>
    </lineage>
</organism>
<evidence type="ECO:0000256" key="10">
    <source>
        <dbReference type="ARBA" id="ARBA00030775"/>
    </source>
</evidence>
<keyword evidence="5" id="KW-0997">Cell inner membrane</keyword>
<dbReference type="GO" id="GO:0015628">
    <property type="term" value="P:protein secretion by the type II secretion system"/>
    <property type="evidence" value="ECO:0007669"/>
    <property type="project" value="InterPro"/>
</dbReference>
<dbReference type="Gene3D" id="3.55.40.10">
    <property type="entry name" value="minor pseudopilin epsh domain"/>
    <property type="match status" value="1"/>
</dbReference>
<reference evidence="14 15" key="1">
    <citation type="submission" date="2016-10" db="EMBL/GenBank/DDBJ databases">
        <authorList>
            <person name="Varghese N."/>
            <person name="Submissions S."/>
        </authorList>
    </citation>
    <scope>NUCLEOTIDE SEQUENCE [LARGE SCALE GENOMIC DNA]</scope>
    <source>
        <strain evidence="14 15">S7-754</strain>
    </source>
</reference>
<evidence type="ECO:0000256" key="1">
    <source>
        <dbReference type="ARBA" id="ARBA00004377"/>
    </source>
</evidence>
<reference evidence="13 16" key="2">
    <citation type="submission" date="2019-12" db="EMBL/GenBank/DDBJ databases">
        <authorList>
            <person name="Zheng J."/>
        </authorList>
    </citation>
    <scope>NUCLEOTIDE SEQUENCE [LARGE SCALE GENOMIC DNA]</scope>
    <source>
        <strain evidence="13 16">DSM 27347</strain>
    </source>
</reference>
<evidence type="ECO:0000259" key="12">
    <source>
        <dbReference type="Pfam" id="PF12019"/>
    </source>
</evidence>
<protein>
    <recommendedName>
        <fullName evidence="2">Type II secretion system protein H</fullName>
    </recommendedName>
    <alternativeName>
        <fullName evidence="10">General secretion pathway protein H</fullName>
    </alternativeName>
</protein>
<dbReference type="EMBL" id="WSUT01000005">
    <property type="protein sequence ID" value="MWC45316.1"/>
    <property type="molecule type" value="Genomic_DNA"/>
</dbReference>
<dbReference type="SUPFAM" id="SSF54523">
    <property type="entry name" value="Pili subunits"/>
    <property type="match status" value="1"/>
</dbReference>
<evidence type="ECO:0000313" key="14">
    <source>
        <dbReference type="EMBL" id="SDE72109.1"/>
    </source>
</evidence>
<keyword evidence="3" id="KW-1003">Cell membrane</keyword>
<evidence type="ECO:0000313" key="15">
    <source>
        <dbReference type="Proteomes" id="UP000323502"/>
    </source>
</evidence>
<dbReference type="InterPro" id="IPR022346">
    <property type="entry name" value="T2SS_GspH"/>
</dbReference>
<keyword evidence="8 11" id="KW-0472">Membrane</keyword>
<feature type="domain" description="General secretion pathway GspH" evidence="12">
    <location>
        <begin position="52"/>
        <end position="154"/>
    </location>
</feature>
<comment type="similarity">
    <text evidence="9">Belongs to the GSP H family.</text>
</comment>
<dbReference type="AlphaFoldDB" id="A0A1G7F8B9"/>
<evidence type="ECO:0000256" key="2">
    <source>
        <dbReference type="ARBA" id="ARBA00021549"/>
    </source>
</evidence>
<evidence type="ECO:0000256" key="7">
    <source>
        <dbReference type="ARBA" id="ARBA00022989"/>
    </source>
</evidence>
<evidence type="ECO:0000256" key="3">
    <source>
        <dbReference type="ARBA" id="ARBA00022475"/>
    </source>
</evidence>
<evidence type="ECO:0000313" key="13">
    <source>
        <dbReference type="EMBL" id="MWC45316.1"/>
    </source>
</evidence>
<dbReference type="OrthoDB" id="7189369at2"/>
<gene>
    <name evidence="13" type="ORF">GQR91_17005</name>
    <name evidence="14" type="ORF">SAMN05216557_101281</name>
</gene>
<evidence type="ECO:0000313" key="16">
    <source>
        <dbReference type="Proteomes" id="UP000436801"/>
    </source>
</evidence>
<keyword evidence="4" id="KW-0488">Methylation</keyword>
<dbReference type="GO" id="GO:0015627">
    <property type="term" value="C:type II protein secretion system complex"/>
    <property type="evidence" value="ECO:0007669"/>
    <property type="project" value="InterPro"/>
</dbReference>
<accession>A0A1G7F8B9</accession>
<evidence type="ECO:0000256" key="5">
    <source>
        <dbReference type="ARBA" id="ARBA00022519"/>
    </source>
</evidence>
<evidence type="ECO:0000256" key="11">
    <source>
        <dbReference type="SAM" id="Phobius"/>
    </source>
</evidence>
<sequence>MPISATGSKTAGRRREAGFTLVELMVVVTIIGLASAAVVWAMPDRRGRLVDEATRFAVRVRAAQDSAVVNAAPVSLWVTRGGYGFDRRVSGGWVPVADKPLRVERWAEGTRPEIADTSGRLRVTFDVTGLADRPADLKLARDRVETVVRIGADGSVRVDG</sequence>
<evidence type="ECO:0000256" key="8">
    <source>
        <dbReference type="ARBA" id="ARBA00023136"/>
    </source>
</evidence>
<dbReference type="InterPro" id="IPR012902">
    <property type="entry name" value="N_methyl_site"/>
</dbReference>
<keyword evidence="15" id="KW-1185">Reference proteome</keyword>
<dbReference type="Proteomes" id="UP000436801">
    <property type="component" value="Unassembled WGS sequence"/>
</dbReference>
<dbReference type="InterPro" id="IPR002416">
    <property type="entry name" value="T2SS_protein-GspH"/>
</dbReference>
<dbReference type="PROSITE" id="PS00409">
    <property type="entry name" value="PROKAR_NTER_METHYL"/>
    <property type="match status" value="1"/>
</dbReference>
<evidence type="ECO:0000256" key="9">
    <source>
        <dbReference type="ARBA" id="ARBA00025772"/>
    </source>
</evidence>
<dbReference type="PRINTS" id="PR00885">
    <property type="entry name" value="BCTERIALGSPH"/>
</dbReference>
<dbReference type="RefSeq" id="WP_149680894.1">
    <property type="nucleotide sequence ID" value="NZ_CP178397.1"/>
</dbReference>
<proteinExistence type="inferred from homology"/>
<keyword evidence="6 11" id="KW-0812">Transmembrane</keyword>
<evidence type="ECO:0000256" key="6">
    <source>
        <dbReference type="ARBA" id="ARBA00022692"/>
    </source>
</evidence>
<comment type="subcellular location">
    <subcellularLocation>
        <location evidence="1">Cell inner membrane</location>
        <topology evidence="1">Single-pass membrane protein</topology>
    </subcellularLocation>
</comment>
<dbReference type="GO" id="GO:0005886">
    <property type="term" value="C:plasma membrane"/>
    <property type="evidence" value="ECO:0007669"/>
    <property type="project" value="UniProtKB-SubCell"/>
</dbReference>
<dbReference type="Proteomes" id="UP000323502">
    <property type="component" value="Unassembled WGS sequence"/>
</dbReference>
<evidence type="ECO:0000256" key="4">
    <source>
        <dbReference type="ARBA" id="ARBA00022481"/>
    </source>
</evidence>
<feature type="transmembrane region" description="Helical" evidence="11">
    <location>
        <begin position="21"/>
        <end position="42"/>
    </location>
</feature>
<dbReference type="EMBL" id="FNBI01000001">
    <property type="protein sequence ID" value="SDE72109.1"/>
    <property type="molecule type" value="Genomic_DNA"/>
</dbReference>
<name>A0A1G7F8B9_9SPHN</name>
<dbReference type="Pfam" id="PF07963">
    <property type="entry name" value="N_methyl"/>
    <property type="match status" value="1"/>
</dbReference>
<dbReference type="Pfam" id="PF12019">
    <property type="entry name" value="GspH"/>
    <property type="match status" value="1"/>
</dbReference>
<dbReference type="NCBIfam" id="TIGR02532">
    <property type="entry name" value="IV_pilin_GFxxxE"/>
    <property type="match status" value="1"/>
</dbReference>
<keyword evidence="7 11" id="KW-1133">Transmembrane helix</keyword>
<dbReference type="InterPro" id="IPR045584">
    <property type="entry name" value="Pilin-like"/>
</dbReference>